<name>A0A4E9EJN8_GIBZA</name>
<protein>
    <submittedName>
        <fullName evidence="1">Uncharacterized protein</fullName>
    </submittedName>
</protein>
<evidence type="ECO:0000313" key="1">
    <source>
        <dbReference type="EMBL" id="VIO63099.1"/>
    </source>
</evidence>
<gene>
    <name evidence="1" type="ORF">FUG_LOCUS511615</name>
</gene>
<dbReference type="EMBL" id="CAAKMV010000174">
    <property type="protein sequence ID" value="VIO63099.1"/>
    <property type="molecule type" value="Genomic_DNA"/>
</dbReference>
<accession>A0A4E9EJN8</accession>
<proteinExistence type="predicted"/>
<sequence length="91" mass="10132">MDGRKAAQSLKHLPRPAMVSITFDNKRYTALSMIWQNAEFIYILELTFPATPSSSQAVIRNGQSSCVSSGSTAVASHLRERYLRQALVNMN</sequence>
<organism evidence="1">
    <name type="scientific">Gibberella zeae</name>
    <name type="common">Wheat head blight fungus</name>
    <name type="synonym">Fusarium graminearum</name>
    <dbReference type="NCBI Taxonomy" id="5518"/>
    <lineage>
        <taxon>Eukaryota</taxon>
        <taxon>Fungi</taxon>
        <taxon>Dikarya</taxon>
        <taxon>Ascomycota</taxon>
        <taxon>Pezizomycotina</taxon>
        <taxon>Sordariomycetes</taxon>
        <taxon>Hypocreomycetidae</taxon>
        <taxon>Hypocreales</taxon>
        <taxon>Nectriaceae</taxon>
        <taxon>Fusarium</taxon>
    </lineage>
</organism>
<reference evidence="1" key="1">
    <citation type="submission" date="2019-04" db="EMBL/GenBank/DDBJ databases">
        <authorList>
            <person name="Melise S."/>
            <person name="Noan J."/>
            <person name="Okalmin O."/>
        </authorList>
    </citation>
    <scope>NUCLEOTIDE SEQUENCE</scope>
    <source>
        <strain evidence="1">FN9</strain>
    </source>
</reference>
<dbReference type="AlphaFoldDB" id="A0A4E9EJN8"/>